<evidence type="ECO:0000313" key="2">
    <source>
        <dbReference type="Proteomes" id="UP001628156"/>
    </source>
</evidence>
<organism evidence="1 2">
    <name type="scientific">Entamoeba nuttalli</name>
    <dbReference type="NCBI Taxonomy" id="412467"/>
    <lineage>
        <taxon>Eukaryota</taxon>
        <taxon>Amoebozoa</taxon>
        <taxon>Evosea</taxon>
        <taxon>Archamoebae</taxon>
        <taxon>Mastigamoebida</taxon>
        <taxon>Entamoebidae</taxon>
        <taxon>Entamoeba</taxon>
    </lineage>
</organism>
<dbReference type="Pfam" id="PF13306">
    <property type="entry name" value="LRR_5"/>
    <property type="match status" value="4"/>
</dbReference>
<sequence>MKTKLSLFEMVIVGCYFHSKKDFIKLTKVCTKYNKILTFYHYNPIAITQGMEKFFPNIHTQHHYHRDDLVLNVGFHLCEYEMSIDEYNEIQKRNGEWKCLQVKNREGYLKPSEFHVVNIIDQNLLLEERNVKFDFSIVREIRDGFHFPMRTKEVVLSTQLKSLPDRCFMNCFSLKEIDLKNIQKIGDNCFSMCSQLTSLTISSFLTEIGRDSFKMCDSIQHISNTGNKTIPTRMDYQLSQVFEEAGIIITEKRMSKVDIQQNDWKLCSGCVEIGDGSFETSTIESIDLSEVEKIGNHCFFCCNNLSKVIFSDKITSIGEWSFCECSRLSIIEYNSQNTLKTQIPHFIRALIHNHQRVCSSKDCYCKEDQIQYQGSIPDGVEVIEKNVFMREYSIREINIPSTVTEIKSMAFQYMDSLTSITLSKQLTKLPNYFLRGCRSIELIDTKNVEEISKGCFNDCLALTRIKISNNLHSISPESFLNCSKLMKIDVQGMQEMKGKIRYKIYSLLKEEGVVCDNCCLINDDINEEEEVFNIQEGVTRIASYCFNGMNIKKISIPKSVRVIEKNAIYNCTIAQMEVSDVNKIEYEKGCFNGTEIQNKTFSEECFNDYDDLYFIEQFNDGMN</sequence>
<dbReference type="EMBL" id="BAAFRS010000120">
    <property type="protein sequence ID" value="GAB1222635.1"/>
    <property type="molecule type" value="Genomic_DNA"/>
</dbReference>
<dbReference type="InterPro" id="IPR026906">
    <property type="entry name" value="LRR_5"/>
</dbReference>
<gene>
    <name evidence="1" type="ORF">ENUP19_0120G0005</name>
</gene>
<dbReference type="PANTHER" id="PTHR45661">
    <property type="entry name" value="SURFACE ANTIGEN"/>
    <property type="match status" value="1"/>
</dbReference>
<name>A0ABQ0DIH6_9EUKA</name>
<proteinExistence type="predicted"/>
<keyword evidence="2" id="KW-1185">Reference proteome</keyword>
<dbReference type="PANTHER" id="PTHR45661:SF3">
    <property type="entry name" value="IG-LIKE DOMAIN-CONTAINING PROTEIN"/>
    <property type="match status" value="1"/>
</dbReference>
<accession>A0ABQ0DIH6</accession>
<reference evidence="1 2" key="1">
    <citation type="journal article" date="2019" name="PLoS Negl. Trop. Dis.">
        <title>Whole genome sequencing of Entamoeba nuttalli reveals mammalian host-related molecular signatures and a novel octapeptide-repeat surface protein.</title>
        <authorList>
            <person name="Tanaka M."/>
            <person name="Makiuchi T."/>
            <person name="Komiyama T."/>
            <person name="Shiina T."/>
            <person name="Osaki K."/>
            <person name="Tachibana H."/>
        </authorList>
    </citation>
    <scope>NUCLEOTIDE SEQUENCE [LARGE SCALE GENOMIC DNA]</scope>
    <source>
        <strain evidence="1 2">P19-061405</strain>
    </source>
</reference>
<dbReference type="Proteomes" id="UP001628156">
    <property type="component" value="Unassembled WGS sequence"/>
</dbReference>
<comment type="caution">
    <text evidence="1">The sequence shown here is derived from an EMBL/GenBank/DDBJ whole genome shotgun (WGS) entry which is preliminary data.</text>
</comment>
<protein>
    <recommendedName>
        <fullName evidence="3">Leucine rich repeat protein, BspA family protein</fullName>
    </recommendedName>
</protein>
<evidence type="ECO:0000313" key="1">
    <source>
        <dbReference type="EMBL" id="GAB1222635.1"/>
    </source>
</evidence>
<dbReference type="SUPFAM" id="SSF52058">
    <property type="entry name" value="L domain-like"/>
    <property type="match status" value="1"/>
</dbReference>
<dbReference type="InterPro" id="IPR032675">
    <property type="entry name" value="LRR_dom_sf"/>
</dbReference>
<dbReference type="InterPro" id="IPR053139">
    <property type="entry name" value="Surface_bspA-like"/>
</dbReference>
<evidence type="ECO:0008006" key="3">
    <source>
        <dbReference type="Google" id="ProtNLM"/>
    </source>
</evidence>
<dbReference type="Gene3D" id="3.80.10.10">
    <property type="entry name" value="Ribonuclease Inhibitor"/>
    <property type="match status" value="4"/>
</dbReference>